<keyword evidence="2" id="KW-1185">Reference proteome</keyword>
<proteinExistence type="predicted"/>
<evidence type="ECO:0000313" key="2">
    <source>
        <dbReference type="Proteomes" id="UP001059617"/>
    </source>
</evidence>
<dbReference type="InterPro" id="IPR036390">
    <property type="entry name" value="WH_DNA-bd_sf"/>
</dbReference>
<sequence>MPRPVVRAAAQRHAAFSSPVPDERKTVPDQVLRVQSVLTARDHQLLDWLFDHGVLTTGQIAEALFPSLDFAQHRLQRLIALKVVDRFRPFRAEGGSYPFHYVIDQLGAEVVAAQRDESVPRPGYAKAIRRRWTASRILQHRLGVNGFFTQLAGHSAHELQRWWSESRCSVPGAFAGPGDRVELITQTLIRPDGHGVWSGVPFFLEYDTGGEPLTELLRKLAGYARFTALGGPAWPVLLWLHSPDREHHLHQRLADLGPLGTPVATAARVPGVHAATGPWWLHGLPGPLALADLPIGGIRP</sequence>
<gene>
    <name evidence="1" type="ORF">Dfulv_45370</name>
</gene>
<protein>
    <submittedName>
        <fullName evidence="1">Replication-relaxation family protein</fullName>
    </submittedName>
</protein>
<dbReference type="EMBL" id="CP073720">
    <property type="protein sequence ID" value="UWP82222.1"/>
    <property type="molecule type" value="Genomic_DNA"/>
</dbReference>
<dbReference type="Proteomes" id="UP001059617">
    <property type="component" value="Chromosome"/>
</dbReference>
<name>A0ABY5VWT9_9ACTN</name>
<accession>A0ABY5VWT9</accession>
<dbReference type="InterPro" id="IPR025855">
    <property type="entry name" value="Replic_Relax"/>
</dbReference>
<reference evidence="1" key="1">
    <citation type="submission" date="2021-04" db="EMBL/GenBank/DDBJ databases">
        <authorList>
            <person name="Hartkoorn R.C."/>
            <person name="Beaudoing E."/>
            <person name="Hot D."/>
        </authorList>
    </citation>
    <scope>NUCLEOTIDE SEQUENCE</scope>
    <source>
        <strain evidence="1">NRRL B-16292</strain>
    </source>
</reference>
<dbReference type="Pfam" id="PF13814">
    <property type="entry name" value="Replic_Relax"/>
    <property type="match status" value="1"/>
</dbReference>
<organism evidence="1 2">
    <name type="scientific">Dactylosporangium fulvum</name>
    <dbReference type="NCBI Taxonomy" id="53359"/>
    <lineage>
        <taxon>Bacteria</taxon>
        <taxon>Bacillati</taxon>
        <taxon>Actinomycetota</taxon>
        <taxon>Actinomycetes</taxon>
        <taxon>Micromonosporales</taxon>
        <taxon>Micromonosporaceae</taxon>
        <taxon>Dactylosporangium</taxon>
    </lineage>
</organism>
<evidence type="ECO:0000313" key="1">
    <source>
        <dbReference type="EMBL" id="UWP82222.1"/>
    </source>
</evidence>
<dbReference type="SUPFAM" id="SSF46785">
    <property type="entry name" value="Winged helix' DNA-binding domain"/>
    <property type="match status" value="1"/>
</dbReference>
<reference evidence="1" key="2">
    <citation type="submission" date="2022-09" db="EMBL/GenBank/DDBJ databases">
        <title>Biosynthetic gene clusters of Dactylosporangioum fulvum.</title>
        <authorList>
            <person name="Caradec T."/>
        </authorList>
    </citation>
    <scope>NUCLEOTIDE SEQUENCE</scope>
    <source>
        <strain evidence="1">NRRL B-16292</strain>
    </source>
</reference>